<dbReference type="AlphaFoldDB" id="A0A7R8Z276"/>
<feature type="compositionally biased region" description="Basic and acidic residues" evidence="1">
    <location>
        <begin position="157"/>
        <end position="166"/>
    </location>
</feature>
<feature type="compositionally biased region" description="Basic and acidic residues" evidence="1">
    <location>
        <begin position="185"/>
        <end position="194"/>
    </location>
</feature>
<keyword evidence="3" id="KW-1185">Reference proteome</keyword>
<sequence>MNVLIKRCIILKSRQIFALQSVSYSQKWPDDKWVIMNQLRRFGNWWQSKLENMDNYCGCLNQIYPDMPPKTETDNKLEKVQNNLQPKAVRYWCSRMVCFVRGKVVSIQSMDWHVATHAFIMTNIKKGISTTKSFLERHLLDEVTPATSDSALSKRKRDLEGPKRPAECPATESANTKASNINETPDSKPKDVQK</sequence>
<evidence type="ECO:0000313" key="3">
    <source>
        <dbReference type="Proteomes" id="UP000594454"/>
    </source>
</evidence>
<evidence type="ECO:0000313" key="2">
    <source>
        <dbReference type="EMBL" id="CAD7090512.1"/>
    </source>
</evidence>
<dbReference type="Proteomes" id="UP000594454">
    <property type="component" value="Chromosome 5"/>
</dbReference>
<gene>
    <name evidence="2" type="ORF">HERILL_LOCUS12990</name>
</gene>
<proteinExistence type="predicted"/>
<dbReference type="InParanoid" id="A0A7R8Z276"/>
<organism evidence="2 3">
    <name type="scientific">Hermetia illucens</name>
    <name type="common">Black soldier fly</name>
    <dbReference type="NCBI Taxonomy" id="343691"/>
    <lineage>
        <taxon>Eukaryota</taxon>
        <taxon>Metazoa</taxon>
        <taxon>Ecdysozoa</taxon>
        <taxon>Arthropoda</taxon>
        <taxon>Hexapoda</taxon>
        <taxon>Insecta</taxon>
        <taxon>Pterygota</taxon>
        <taxon>Neoptera</taxon>
        <taxon>Endopterygota</taxon>
        <taxon>Diptera</taxon>
        <taxon>Brachycera</taxon>
        <taxon>Stratiomyomorpha</taxon>
        <taxon>Stratiomyidae</taxon>
        <taxon>Hermetiinae</taxon>
        <taxon>Hermetia</taxon>
    </lineage>
</organism>
<accession>A0A7R8Z276</accession>
<protein>
    <submittedName>
        <fullName evidence="2">Uncharacterized protein</fullName>
    </submittedName>
</protein>
<evidence type="ECO:0000256" key="1">
    <source>
        <dbReference type="SAM" id="MobiDB-lite"/>
    </source>
</evidence>
<feature type="region of interest" description="Disordered" evidence="1">
    <location>
        <begin position="145"/>
        <end position="194"/>
    </location>
</feature>
<name>A0A7R8Z276_HERIL</name>
<dbReference type="EMBL" id="LR899013">
    <property type="protein sequence ID" value="CAD7090512.1"/>
    <property type="molecule type" value="Genomic_DNA"/>
</dbReference>
<reference evidence="2 3" key="1">
    <citation type="submission" date="2020-11" db="EMBL/GenBank/DDBJ databases">
        <authorList>
            <person name="Wallbank WR R."/>
            <person name="Pardo Diaz C."/>
            <person name="Kozak K."/>
            <person name="Martin S."/>
            <person name="Jiggins C."/>
            <person name="Moest M."/>
            <person name="Warren A I."/>
            <person name="Generalovic N T."/>
            <person name="Byers J.R.P. K."/>
            <person name="Montejo-Kovacevich G."/>
            <person name="Yen C E."/>
        </authorList>
    </citation>
    <scope>NUCLEOTIDE SEQUENCE [LARGE SCALE GENOMIC DNA]</scope>
</reference>
<feature type="compositionally biased region" description="Polar residues" evidence="1">
    <location>
        <begin position="172"/>
        <end position="184"/>
    </location>
</feature>